<dbReference type="InterPro" id="IPR008972">
    <property type="entry name" value="Cupredoxin"/>
</dbReference>
<dbReference type="CDD" id="cd00920">
    <property type="entry name" value="Cupredoxin"/>
    <property type="match status" value="1"/>
</dbReference>
<dbReference type="GO" id="GO:0009055">
    <property type="term" value="F:electron transfer activity"/>
    <property type="evidence" value="ECO:0007669"/>
    <property type="project" value="InterPro"/>
</dbReference>
<feature type="region of interest" description="Disordered" evidence="1">
    <location>
        <begin position="119"/>
        <end position="143"/>
    </location>
</feature>
<dbReference type="AlphaFoldDB" id="A0A9P4NX04"/>
<evidence type="ECO:0000313" key="4">
    <source>
        <dbReference type="EMBL" id="KAF2433172.1"/>
    </source>
</evidence>
<proteinExistence type="predicted"/>
<evidence type="ECO:0000313" key="5">
    <source>
        <dbReference type="Proteomes" id="UP000800235"/>
    </source>
</evidence>
<organism evidence="4 5">
    <name type="scientific">Tothia fuscella</name>
    <dbReference type="NCBI Taxonomy" id="1048955"/>
    <lineage>
        <taxon>Eukaryota</taxon>
        <taxon>Fungi</taxon>
        <taxon>Dikarya</taxon>
        <taxon>Ascomycota</taxon>
        <taxon>Pezizomycotina</taxon>
        <taxon>Dothideomycetes</taxon>
        <taxon>Pleosporomycetidae</taxon>
        <taxon>Venturiales</taxon>
        <taxon>Cylindrosympodiaceae</taxon>
        <taxon>Tothia</taxon>
    </lineage>
</organism>
<protein>
    <recommendedName>
        <fullName evidence="3">Phytocyanin domain-containing protein</fullName>
    </recommendedName>
</protein>
<dbReference type="PANTHER" id="PTHR34883">
    <property type="entry name" value="SERINE-RICH PROTEIN, PUTATIVE-RELATED-RELATED"/>
    <property type="match status" value="1"/>
</dbReference>
<accession>A0A9P4NX04</accession>
<keyword evidence="5" id="KW-1185">Reference proteome</keyword>
<dbReference type="EMBL" id="MU007022">
    <property type="protein sequence ID" value="KAF2433172.1"/>
    <property type="molecule type" value="Genomic_DNA"/>
</dbReference>
<feature type="chain" id="PRO_5040394831" description="Phytocyanin domain-containing protein" evidence="2">
    <location>
        <begin position="20"/>
        <end position="222"/>
    </location>
</feature>
<gene>
    <name evidence="4" type="ORF">EJ08DRAFT_694824</name>
</gene>
<reference evidence="4" key="1">
    <citation type="journal article" date="2020" name="Stud. Mycol.">
        <title>101 Dothideomycetes genomes: a test case for predicting lifestyles and emergence of pathogens.</title>
        <authorList>
            <person name="Haridas S."/>
            <person name="Albert R."/>
            <person name="Binder M."/>
            <person name="Bloem J."/>
            <person name="Labutti K."/>
            <person name="Salamov A."/>
            <person name="Andreopoulos B."/>
            <person name="Baker S."/>
            <person name="Barry K."/>
            <person name="Bills G."/>
            <person name="Bluhm B."/>
            <person name="Cannon C."/>
            <person name="Castanera R."/>
            <person name="Culley D."/>
            <person name="Daum C."/>
            <person name="Ezra D."/>
            <person name="Gonzalez J."/>
            <person name="Henrissat B."/>
            <person name="Kuo A."/>
            <person name="Liang C."/>
            <person name="Lipzen A."/>
            <person name="Lutzoni F."/>
            <person name="Magnuson J."/>
            <person name="Mondo S."/>
            <person name="Nolan M."/>
            <person name="Ohm R."/>
            <person name="Pangilinan J."/>
            <person name="Park H.-J."/>
            <person name="Ramirez L."/>
            <person name="Alfaro M."/>
            <person name="Sun H."/>
            <person name="Tritt A."/>
            <person name="Yoshinaga Y."/>
            <person name="Zwiers L.-H."/>
            <person name="Turgeon B."/>
            <person name="Goodwin S."/>
            <person name="Spatafora J."/>
            <person name="Crous P."/>
            <person name="Grigoriev I."/>
        </authorList>
    </citation>
    <scope>NUCLEOTIDE SEQUENCE</scope>
    <source>
        <strain evidence="4">CBS 130266</strain>
    </source>
</reference>
<dbReference type="Proteomes" id="UP000800235">
    <property type="component" value="Unassembled WGS sequence"/>
</dbReference>
<feature type="region of interest" description="Disordered" evidence="1">
    <location>
        <begin position="178"/>
        <end position="199"/>
    </location>
</feature>
<sequence length="222" mass="21568">MVQLTHIAPVAALFSGAFAATIKVQAGPGNSFRPESVTAATGDIVEFHFSRTHNVASSSFDSPCSSSGDSAIFSGDLSSGVFSVKVNSTDPIWYFCGYSNHCQDGMVGVINPSGGTLNDYKSRSQATSSSNMPSGVQNGIQGDASAFGSSSGSSASSSASAVSSSAAASGSSASSAAASTAGTATGSSTSGSATSSTSPNAAAPVKAFGLTGVIGALVAFLA</sequence>
<keyword evidence="2" id="KW-0732">Signal</keyword>
<dbReference type="Gene3D" id="2.60.40.420">
    <property type="entry name" value="Cupredoxins - blue copper proteins"/>
    <property type="match status" value="1"/>
</dbReference>
<dbReference type="InterPro" id="IPR052953">
    <property type="entry name" value="Ser-rich/MCO-related"/>
</dbReference>
<evidence type="ECO:0000256" key="1">
    <source>
        <dbReference type="SAM" id="MobiDB-lite"/>
    </source>
</evidence>
<feature type="signal peptide" evidence="2">
    <location>
        <begin position="1"/>
        <end position="19"/>
    </location>
</feature>
<feature type="compositionally biased region" description="Polar residues" evidence="1">
    <location>
        <begin position="123"/>
        <end position="140"/>
    </location>
</feature>
<dbReference type="PANTHER" id="PTHR34883:SF15">
    <property type="entry name" value="EXTRACELLULAR SERINE-RICH PROTEIN"/>
    <property type="match status" value="1"/>
</dbReference>
<name>A0A9P4NX04_9PEZI</name>
<feature type="domain" description="Phytocyanin" evidence="3">
    <location>
        <begin position="36"/>
        <end position="106"/>
    </location>
</feature>
<dbReference type="OrthoDB" id="2331100at2759"/>
<dbReference type="Pfam" id="PF02298">
    <property type="entry name" value="Cu_bind_like"/>
    <property type="match status" value="1"/>
</dbReference>
<evidence type="ECO:0000259" key="3">
    <source>
        <dbReference type="Pfam" id="PF02298"/>
    </source>
</evidence>
<comment type="caution">
    <text evidence="4">The sequence shown here is derived from an EMBL/GenBank/DDBJ whole genome shotgun (WGS) entry which is preliminary data.</text>
</comment>
<dbReference type="SUPFAM" id="SSF49503">
    <property type="entry name" value="Cupredoxins"/>
    <property type="match status" value="1"/>
</dbReference>
<dbReference type="InterPro" id="IPR003245">
    <property type="entry name" value="Phytocyanin_dom"/>
</dbReference>
<evidence type="ECO:0000256" key="2">
    <source>
        <dbReference type="SAM" id="SignalP"/>
    </source>
</evidence>